<organism evidence="4 5">
    <name type="scientific">Ignicoccus pacificus DSM 13166</name>
    <dbReference type="NCBI Taxonomy" id="940294"/>
    <lineage>
        <taxon>Archaea</taxon>
        <taxon>Thermoproteota</taxon>
        <taxon>Thermoprotei</taxon>
        <taxon>Desulfurococcales</taxon>
        <taxon>Desulfurococcaceae</taxon>
        <taxon>Ignicoccus</taxon>
    </lineage>
</organism>
<feature type="coiled-coil region" evidence="2">
    <location>
        <begin position="52"/>
        <end position="83"/>
    </location>
</feature>
<evidence type="ECO:0000259" key="3">
    <source>
        <dbReference type="Pfam" id="PF00582"/>
    </source>
</evidence>
<evidence type="ECO:0000256" key="2">
    <source>
        <dbReference type="SAM" id="Coils"/>
    </source>
</evidence>
<sequence length="145" mass="15909">MDKLLLAYDGSEPAKHALEVATDLAKKIGAKIYILYVVDVNAATELFGEYSGKIAEELMEKAKEILKEAMEKAKEKGVEAEEVVEAGTPAEKIVDVAKKIDAYMIVMGAHGYSGIKRLLIGSVSEKVIRMSDRPVLIVKNPKHHK</sequence>
<comment type="similarity">
    <text evidence="1">Belongs to the universal stress protein A family.</text>
</comment>
<dbReference type="InterPro" id="IPR006016">
    <property type="entry name" value="UspA"/>
</dbReference>
<dbReference type="KEGG" id="ipc:IPA_08070"/>
<dbReference type="EMBL" id="CP006868">
    <property type="protein sequence ID" value="UXD21785.1"/>
    <property type="molecule type" value="Genomic_DNA"/>
</dbReference>
<protein>
    <submittedName>
        <fullName evidence="4">Universal stress protein</fullName>
    </submittedName>
</protein>
<dbReference type="InterPro" id="IPR014729">
    <property type="entry name" value="Rossmann-like_a/b/a_fold"/>
</dbReference>
<dbReference type="PRINTS" id="PR01438">
    <property type="entry name" value="UNVRSLSTRESS"/>
</dbReference>
<dbReference type="SUPFAM" id="SSF52402">
    <property type="entry name" value="Adenine nucleotide alpha hydrolases-like"/>
    <property type="match status" value="1"/>
</dbReference>
<dbReference type="Proteomes" id="UP001063698">
    <property type="component" value="Chromosome"/>
</dbReference>
<gene>
    <name evidence="4" type="ORF">IPA_08070</name>
</gene>
<dbReference type="AlphaFoldDB" id="A0A977KBV9"/>
<evidence type="ECO:0000313" key="4">
    <source>
        <dbReference type="EMBL" id="UXD21785.1"/>
    </source>
</evidence>
<dbReference type="PANTHER" id="PTHR46268">
    <property type="entry name" value="STRESS RESPONSE PROTEIN NHAX"/>
    <property type="match status" value="1"/>
</dbReference>
<dbReference type="InterPro" id="IPR006015">
    <property type="entry name" value="Universal_stress_UspA"/>
</dbReference>
<dbReference type="PANTHER" id="PTHR46268:SF6">
    <property type="entry name" value="UNIVERSAL STRESS PROTEIN UP12"/>
    <property type="match status" value="1"/>
</dbReference>
<reference evidence="4" key="1">
    <citation type="submission" date="2013-11" db="EMBL/GenBank/DDBJ databases">
        <title>Comparative genomics of Ignicoccus.</title>
        <authorList>
            <person name="Podar M."/>
        </authorList>
    </citation>
    <scope>NUCLEOTIDE SEQUENCE</scope>
    <source>
        <strain evidence="4">DSM 13166</strain>
    </source>
</reference>
<dbReference type="Pfam" id="PF00582">
    <property type="entry name" value="Usp"/>
    <property type="match status" value="1"/>
</dbReference>
<dbReference type="Gene3D" id="3.40.50.620">
    <property type="entry name" value="HUPs"/>
    <property type="match status" value="1"/>
</dbReference>
<evidence type="ECO:0000256" key="1">
    <source>
        <dbReference type="ARBA" id="ARBA00008791"/>
    </source>
</evidence>
<feature type="domain" description="UspA" evidence="3">
    <location>
        <begin position="2"/>
        <end position="139"/>
    </location>
</feature>
<dbReference type="CDD" id="cd00293">
    <property type="entry name" value="USP-like"/>
    <property type="match status" value="1"/>
</dbReference>
<proteinExistence type="inferred from homology"/>
<evidence type="ECO:0000313" key="5">
    <source>
        <dbReference type="Proteomes" id="UP001063698"/>
    </source>
</evidence>
<accession>A0A977KBV9</accession>
<keyword evidence="2" id="KW-0175">Coiled coil</keyword>
<keyword evidence="5" id="KW-1185">Reference proteome</keyword>
<name>A0A977KBV9_9CREN</name>